<dbReference type="PANTHER" id="PTHR16019:SF5">
    <property type="entry name" value="BSD DOMAIN-CONTAINING PROTEIN 1"/>
    <property type="match status" value="1"/>
</dbReference>
<dbReference type="AlphaFoldDB" id="A0A8B9AYZ3"/>
<evidence type="ECO:0000313" key="4">
    <source>
        <dbReference type="RefSeq" id="XP_038988649.1"/>
    </source>
</evidence>
<name>A0A8B9AYZ3_PHODC</name>
<dbReference type="Proteomes" id="UP000228380">
    <property type="component" value="Chromosome 13"/>
</dbReference>
<dbReference type="Gene3D" id="1.10.3970.10">
    <property type="entry name" value="BSD domain"/>
    <property type="match status" value="1"/>
</dbReference>
<evidence type="ECO:0000313" key="3">
    <source>
        <dbReference type="Proteomes" id="UP000228380"/>
    </source>
</evidence>
<evidence type="ECO:0000256" key="1">
    <source>
        <dbReference type="SAM" id="MobiDB-lite"/>
    </source>
</evidence>
<proteinExistence type="predicted"/>
<dbReference type="OrthoDB" id="73788at2759"/>
<protein>
    <submittedName>
        <fullName evidence="4">BSD domain-containing protein C22A12.14c</fullName>
    </submittedName>
</protein>
<dbReference type="GO" id="GO:0005737">
    <property type="term" value="C:cytoplasm"/>
    <property type="evidence" value="ECO:0007669"/>
    <property type="project" value="TreeGrafter"/>
</dbReference>
<dbReference type="PANTHER" id="PTHR16019">
    <property type="entry name" value="SYNAPSE-ASSOCIATED PROTEIN"/>
    <property type="match status" value="1"/>
</dbReference>
<dbReference type="Pfam" id="PF03909">
    <property type="entry name" value="BSD"/>
    <property type="match status" value="1"/>
</dbReference>
<dbReference type="InterPro" id="IPR051494">
    <property type="entry name" value="BSD_domain-containing"/>
</dbReference>
<accession>A0A8B9AYZ3</accession>
<reference evidence="4" key="2">
    <citation type="submission" date="2025-08" db="UniProtKB">
        <authorList>
            <consortium name="RefSeq"/>
        </authorList>
    </citation>
    <scope>IDENTIFICATION</scope>
    <source>
        <tissue evidence="4">Young leaves</tissue>
    </source>
</reference>
<organism evidence="3 4">
    <name type="scientific">Phoenix dactylifera</name>
    <name type="common">Date palm</name>
    <dbReference type="NCBI Taxonomy" id="42345"/>
    <lineage>
        <taxon>Eukaryota</taxon>
        <taxon>Viridiplantae</taxon>
        <taxon>Streptophyta</taxon>
        <taxon>Embryophyta</taxon>
        <taxon>Tracheophyta</taxon>
        <taxon>Spermatophyta</taxon>
        <taxon>Magnoliopsida</taxon>
        <taxon>Liliopsida</taxon>
        <taxon>Arecaceae</taxon>
        <taxon>Coryphoideae</taxon>
        <taxon>Phoeniceae</taxon>
        <taxon>Phoenix</taxon>
    </lineage>
</organism>
<dbReference type="InterPro" id="IPR035925">
    <property type="entry name" value="BSD_dom_sf"/>
</dbReference>
<dbReference type="InterPro" id="IPR005607">
    <property type="entry name" value="BSD_dom"/>
</dbReference>
<dbReference type="PROSITE" id="PS50858">
    <property type="entry name" value="BSD"/>
    <property type="match status" value="1"/>
</dbReference>
<feature type="region of interest" description="Disordered" evidence="1">
    <location>
        <begin position="1"/>
        <end position="67"/>
    </location>
</feature>
<dbReference type="SMART" id="SM00751">
    <property type="entry name" value="BSD"/>
    <property type="match status" value="1"/>
</dbReference>
<evidence type="ECO:0000259" key="2">
    <source>
        <dbReference type="PROSITE" id="PS50858"/>
    </source>
</evidence>
<gene>
    <name evidence="4" type="primary">LOC103695672</name>
</gene>
<feature type="compositionally biased region" description="Acidic residues" evidence="1">
    <location>
        <begin position="292"/>
        <end position="317"/>
    </location>
</feature>
<keyword evidence="3" id="KW-1185">Reference proteome</keyword>
<feature type="compositionally biased region" description="Low complexity" evidence="1">
    <location>
        <begin position="16"/>
        <end position="25"/>
    </location>
</feature>
<feature type="region of interest" description="Disordered" evidence="1">
    <location>
        <begin position="292"/>
        <end position="356"/>
    </location>
</feature>
<dbReference type="SUPFAM" id="SSF140383">
    <property type="entry name" value="BSD domain-like"/>
    <property type="match status" value="1"/>
</dbReference>
<dbReference type="KEGG" id="pda:103695672"/>
<dbReference type="RefSeq" id="XP_038988649.1">
    <property type="nucleotide sequence ID" value="XM_039132721.1"/>
</dbReference>
<dbReference type="GeneID" id="103695672"/>
<reference evidence="3" key="1">
    <citation type="journal article" date="2019" name="Nat. Commun.">
        <title>Genome-wide association mapping of date palm fruit traits.</title>
        <authorList>
            <person name="Hazzouri K.M."/>
            <person name="Gros-Balthazard M."/>
            <person name="Flowers J.M."/>
            <person name="Copetti D."/>
            <person name="Lemansour A."/>
            <person name="Lebrun M."/>
            <person name="Masmoudi K."/>
            <person name="Ferrand S."/>
            <person name="Dhar M.I."/>
            <person name="Fresquez Z.A."/>
            <person name="Rosas U."/>
            <person name="Zhang J."/>
            <person name="Talag J."/>
            <person name="Lee S."/>
            <person name="Kudrna D."/>
            <person name="Powell R.F."/>
            <person name="Leitch I.J."/>
            <person name="Krueger R.R."/>
            <person name="Wing R.A."/>
            <person name="Amiri K.M.A."/>
            <person name="Purugganan M.D."/>
        </authorList>
    </citation>
    <scope>NUCLEOTIDE SEQUENCE [LARGE SCALE GENOMIC DNA]</scope>
    <source>
        <strain evidence="3">cv. Khalas</strain>
    </source>
</reference>
<feature type="domain" description="BSD" evidence="2">
    <location>
        <begin position="220"/>
        <end position="272"/>
    </location>
</feature>
<sequence length="356" mass="39790">MDFFKSVFAADPDPSPSDSPRQISPPDSPRRPPDEEEERGGEAPATCSPDPNSPTTGGGGGGSEAWSFGGLIKTIASKKELRSLIETYRRDLEEFGSGLKKETAAIREAATRTVRDLPGSLESGASVAQESLESVGQAMDDIGGSVWRGTADIISQSKEALLAMESDANSPDLSSIDIGTQNQAGSSRRYSRFEAQVLAIQSDPSTFSEEPEDAEDFKQWRLRVNLAEKEEEIENLCYENGALEGFLGKLVPTVVNYDTFWSRYYYRVHKLKQAEDARVKLVKRVISREEDEDDLSWEVDDDEEEEENKEEQNEDEKEEKQDEKLRVPKEKEVAEVEENKDEVEKETKKEDTTTSE</sequence>
<feature type="compositionally biased region" description="Basic and acidic residues" evidence="1">
    <location>
        <begin position="342"/>
        <end position="356"/>
    </location>
</feature>
<feature type="compositionally biased region" description="Basic and acidic residues" evidence="1">
    <location>
        <begin position="318"/>
        <end position="334"/>
    </location>
</feature>